<feature type="compositionally biased region" description="Acidic residues" evidence="1">
    <location>
        <begin position="107"/>
        <end position="127"/>
    </location>
</feature>
<organism evidence="2 3">
    <name type="scientific">Aspergillus udagawae</name>
    <dbReference type="NCBI Taxonomy" id="91492"/>
    <lineage>
        <taxon>Eukaryota</taxon>
        <taxon>Fungi</taxon>
        <taxon>Dikarya</taxon>
        <taxon>Ascomycota</taxon>
        <taxon>Pezizomycotina</taxon>
        <taxon>Eurotiomycetes</taxon>
        <taxon>Eurotiomycetidae</taxon>
        <taxon>Eurotiales</taxon>
        <taxon>Aspergillaceae</taxon>
        <taxon>Aspergillus</taxon>
        <taxon>Aspergillus subgen. Fumigati</taxon>
    </lineage>
</organism>
<sequence>MDLRTPSALPDITDIGTFPSGGAYSSRTSSEPHALLAQLLKAHFLRLRKTLLLTIRLEFETAHLLDSSIGPLSIGPAQSELRFEHLPAHGEGEGAGGQETSAKDMDIEAGDYDISDDDKEDDAEEEEGGKKDKPISSDNESDSDAGKTFLTFSQQLYQNHLCFVVSNGPSASHRHALTNKLI</sequence>
<evidence type="ECO:0000256" key="1">
    <source>
        <dbReference type="SAM" id="MobiDB-lite"/>
    </source>
</evidence>
<evidence type="ECO:0000313" key="2">
    <source>
        <dbReference type="EMBL" id="GFF22964.1"/>
    </source>
</evidence>
<comment type="caution">
    <text evidence="2">The sequence shown here is derived from an EMBL/GenBank/DDBJ whole genome shotgun (WGS) entry which is preliminary data.</text>
</comment>
<accession>A0A8H3N2L2</accession>
<name>A0A8H3N2L2_9EURO</name>
<gene>
    <name evidence="2" type="ORF">IFM46972_00517</name>
</gene>
<evidence type="ECO:0000313" key="3">
    <source>
        <dbReference type="Proteomes" id="UP000465221"/>
    </source>
</evidence>
<dbReference type="Proteomes" id="UP000465221">
    <property type="component" value="Unassembled WGS sequence"/>
</dbReference>
<feature type="region of interest" description="Disordered" evidence="1">
    <location>
        <begin position="85"/>
        <end position="147"/>
    </location>
</feature>
<reference evidence="2 3" key="1">
    <citation type="submission" date="2020-01" db="EMBL/GenBank/DDBJ databases">
        <title>Draft genome sequence of Aspergillus udagawae IFM 46972.</title>
        <authorList>
            <person name="Takahashi H."/>
            <person name="Yaguchi T."/>
        </authorList>
    </citation>
    <scope>NUCLEOTIDE SEQUENCE [LARGE SCALE GENOMIC DNA]</scope>
    <source>
        <strain evidence="2 3">IFM 46972</strain>
    </source>
</reference>
<dbReference type="AlphaFoldDB" id="A0A8H3N2L2"/>
<proteinExistence type="predicted"/>
<protein>
    <submittedName>
        <fullName evidence="2">Uncharacterized protein</fullName>
    </submittedName>
</protein>
<dbReference type="EMBL" id="BLKC01000002">
    <property type="protein sequence ID" value="GFF22964.1"/>
    <property type="molecule type" value="Genomic_DNA"/>
</dbReference>